<name>A0A9D1EUI8_9FIRM</name>
<dbReference type="GO" id="GO:0016491">
    <property type="term" value="F:oxidoreductase activity"/>
    <property type="evidence" value="ECO:0007669"/>
    <property type="project" value="InterPro"/>
</dbReference>
<sequence>MLLAATELGLGSCYLESPVLAFNIPEVAQAAKLPENVQPQAMIVFGYTDDTAPHKEYPANPENVLYVV</sequence>
<comment type="caution">
    <text evidence="2">The sequence shown here is derived from an EMBL/GenBank/DDBJ whole genome shotgun (WGS) entry which is preliminary data.</text>
</comment>
<organism evidence="2 3">
    <name type="scientific">Candidatus Limivivens intestinipullorum</name>
    <dbReference type="NCBI Taxonomy" id="2840858"/>
    <lineage>
        <taxon>Bacteria</taxon>
        <taxon>Bacillati</taxon>
        <taxon>Bacillota</taxon>
        <taxon>Clostridia</taxon>
        <taxon>Lachnospirales</taxon>
        <taxon>Lachnospiraceae</taxon>
        <taxon>Lachnospiraceae incertae sedis</taxon>
        <taxon>Candidatus Limivivens</taxon>
    </lineage>
</organism>
<dbReference type="SUPFAM" id="SSF55469">
    <property type="entry name" value="FMN-dependent nitroreductase-like"/>
    <property type="match status" value="1"/>
</dbReference>
<dbReference type="InterPro" id="IPR000415">
    <property type="entry name" value="Nitroreductase-like"/>
</dbReference>
<feature type="domain" description="Nitroreductase" evidence="1">
    <location>
        <begin position="1"/>
        <end position="47"/>
    </location>
</feature>
<evidence type="ECO:0000313" key="2">
    <source>
        <dbReference type="EMBL" id="HIS32484.1"/>
    </source>
</evidence>
<gene>
    <name evidence="2" type="ORF">IAB44_13220</name>
</gene>
<reference evidence="2" key="1">
    <citation type="submission" date="2020-10" db="EMBL/GenBank/DDBJ databases">
        <authorList>
            <person name="Gilroy R."/>
        </authorList>
    </citation>
    <scope>NUCLEOTIDE SEQUENCE</scope>
    <source>
        <strain evidence="2">CHK190-19873</strain>
    </source>
</reference>
<protein>
    <submittedName>
        <fullName evidence="2">Nitroreductase family protein</fullName>
    </submittedName>
</protein>
<dbReference type="Pfam" id="PF00881">
    <property type="entry name" value="Nitroreductase"/>
    <property type="match status" value="1"/>
</dbReference>
<evidence type="ECO:0000313" key="3">
    <source>
        <dbReference type="Proteomes" id="UP000823935"/>
    </source>
</evidence>
<dbReference type="AlphaFoldDB" id="A0A9D1EUI8"/>
<dbReference type="Gene3D" id="3.40.109.10">
    <property type="entry name" value="NADH Oxidase"/>
    <property type="match status" value="1"/>
</dbReference>
<dbReference type="EMBL" id="DVIQ01000083">
    <property type="protein sequence ID" value="HIS32484.1"/>
    <property type="molecule type" value="Genomic_DNA"/>
</dbReference>
<proteinExistence type="predicted"/>
<dbReference type="InterPro" id="IPR029479">
    <property type="entry name" value="Nitroreductase"/>
</dbReference>
<reference evidence="2" key="2">
    <citation type="journal article" date="2021" name="PeerJ">
        <title>Extensive microbial diversity within the chicken gut microbiome revealed by metagenomics and culture.</title>
        <authorList>
            <person name="Gilroy R."/>
            <person name="Ravi A."/>
            <person name="Getino M."/>
            <person name="Pursley I."/>
            <person name="Horton D.L."/>
            <person name="Alikhan N.F."/>
            <person name="Baker D."/>
            <person name="Gharbi K."/>
            <person name="Hall N."/>
            <person name="Watson M."/>
            <person name="Adriaenssens E.M."/>
            <person name="Foster-Nyarko E."/>
            <person name="Jarju S."/>
            <person name="Secka A."/>
            <person name="Antonio M."/>
            <person name="Oren A."/>
            <person name="Chaudhuri R.R."/>
            <person name="La Ragione R."/>
            <person name="Hildebrand F."/>
            <person name="Pallen M.J."/>
        </authorList>
    </citation>
    <scope>NUCLEOTIDE SEQUENCE</scope>
    <source>
        <strain evidence="2">CHK190-19873</strain>
    </source>
</reference>
<accession>A0A9D1EUI8</accession>
<evidence type="ECO:0000259" key="1">
    <source>
        <dbReference type="Pfam" id="PF00881"/>
    </source>
</evidence>
<dbReference type="Proteomes" id="UP000823935">
    <property type="component" value="Unassembled WGS sequence"/>
</dbReference>